<dbReference type="EMBL" id="JAGIZQ010000006">
    <property type="protein sequence ID" value="KAH6623682.1"/>
    <property type="molecule type" value="Genomic_DNA"/>
</dbReference>
<proteinExistence type="predicted"/>
<protein>
    <submittedName>
        <fullName evidence="1">Uncharacterized protein</fullName>
    </submittedName>
</protein>
<dbReference type="Proteomes" id="UP000724584">
    <property type="component" value="Unassembled WGS sequence"/>
</dbReference>
<evidence type="ECO:0000313" key="2">
    <source>
        <dbReference type="Proteomes" id="UP000724584"/>
    </source>
</evidence>
<gene>
    <name evidence="1" type="ORF">F5144DRAFT_595806</name>
</gene>
<reference evidence="1 2" key="1">
    <citation type="journal article" date="2021" name="Nat. Commun.">
        <title>Genetic determinants of endophytism in the Arabidopsis root mycobiome.</title>
        <authorList>
            <person name="Mesny F."/>
            <person name="Miyauchi S."/>
            <person name="Thiergart T."/>
            <person name="Pickel B."/>
            <person name="Atanasova L."/>
            <person name="Karlsson M."/>
            <person name="Huettel B."/>
            <person name="Barry K.W."/>
            <person name="Haridas S."/>
            <person name="Chen C."/>
            <person name="Bauer D."/>
            <person name="Andreopoulos W."/>
            <person name="Pangilinan J."/>
            <person name="LaButti K."/>
            <person name="Riley R."/>
            <person name="Lipzen A."/>
            <person name="Clum A."/>
            <person name="Drula E."/>
            <person name="Henrissat B."/>
            <person name="Kohler A."/>
            <person name="Grigoriev I.V."/>
            <person name="Martin F.M."/>
            <person name="Hacquard S."/>
        </authorList>
    </citation>
    <scope>NUCLEOTIDE SEQUENCE [LARGE SCALE GENOMIC DNA]</scope>
    <source>
        <strain evidence="1 2">MPI-SDFR-AT-0079</strain>
    </source>
</reference>
<evidence type="ECO:0000313" key="1">
    <source>
        <dbReference type="EMBL" id="KAH6623682.1"/>
    </source>
</evidence>
<name>A0ACB7NZH8_9PEZI</name>
<accession>A0ACB7NZH8</accession>
<keyword evidence="2" id="KW-1185">Reference proteome</keyword>
<organism evidence="1 2">
    <name type="scientific">Chaetomium tenue</name>
    <dbReference type="NCBI Taxonomy" id="1854479"/>
    <lineage>
        <taxon>Eukaryota</taxon>
        <taxon>Fungi</taxon>
        <taxon>Dikarya</taxon>
        <taxon>Ascomycota</taxon>
        <taxon>Pezizomycotina</taxon>
        <taxon>Sordariomycetes</taxon>
        <taxon>Sordariomycetidae</taxon>
        <taxon>Sordariales</taxon>
        <taxon>Chaetomiaceae</taxon>
        <taxon>Chaetomium</taxon>
    </lineage>
</organism>
<sequence length="90" mass="9619">MRSGYQSGSAEDKLLGPQLPVQRPCFLIVETRDMHPLALCLVMYCCETKIRDLDMAHPLIVVEARRVAGSSGSGGGLIDIRGHALLGAVG</sequence>
<comment type="caution">
    <text evidence="1">The sequence shown here is derived from an EMBL/GenBank/DDBJ whole genome shotgun (WGS) entry which is preliminary data.</text>
</comment>